<dbReference type="OrthoDB" id="9790390at2"/>
<feature type="site" description="Contributes to redox potential value" evidence="8">
    <location>
        <position position="30"/>
    </location>
</feature>
<evidence type="ECO:0000256" key="7">
    <source>
        <dbReference type="PIRNR" id="PIRNR000077"/>
    </source>
</evidence>
<dbReference type="PROSITE" id="PS51352">
    <property type="entry name" value="THIOREDOXIN_2"/>
    <property type="match status" value="1"/>
</dbReference>
<dbReference type="Proteomes" id="UP000214588">
    <property type="component" value="Unassembled WGS sequence"/>
</dbReference>
<feature type="active site" description="Nucleophile" evidence="8">
    <location>
        <position position="29"/>
    </location>
</feature>
<organism evidence="11 12">
    <name type="scientific">Natranaerobius trueperi</name>
    <dbReference type="NCBI Taxonomy" id="759412"/>
    <lineage>
        <taxon>Bacteria</taxon>
        <taxon>Bacillati</taxon>
        <taxon>Bacillota</taxon>
        <taxon>Clostridia</taxon>
        <taxon>Natranaerobiales</taxon>
        <taxon>Natranaerobiaceae</taxon>
        <taxon>Natranaerobius</taxon>
    </lineage>
</organism>
<dbReference type="AlphaFoldDB" id="A0A226C116"/>
<dbReference type="PANTHER" id="PTHR45663:SF11">
    <property type="entry name" value="GEO12009P1"/>
    <property type="match status" value="1"/>
</dbReference>
<dbReference type="EMBL" id="NIQC01000002">
    <property type="protein sequence ID" value="OWZ84722.1"/>
    <property type="molecule type" value="Genomic_DNA"/>
</dbReference>
<dbReference type="NCBIfam" id="NF047697">
    <property type="entry name" value="ThioredTrxAClost"/>
    <property type="match status" value="1"/>
</dbReference>
<evidence type="ECO:0000256" key="8">
    <source>
        <dbReference type="PIRSR" id="PIRSR000077-1"/>
    </source>
</evidence>
<proteinExistence type="inferred from homology"/>
<dbReference type="PIRSF" id="PIRSF000077">
    <property type="entry name" value="Thioredoxin"/>
    <property type="match status" value="1"/>
</dbReference>
<evidence type="ECO:0000256" key="3">
    <source>
        <dbReference type="ARBA" id="ARBA00022448"/>
    </source>
</evidence>
<dbReference type="Pfam" id="PF00085">
    <property type="entry name" value="Thioredoxin"/>
    <property type="match status" value="1"/>
</dbReference>
<evidence type="ECO:0000259" key="10">
    <source>
        <dbReference type="PROSITE" id="PS51352"/>
    </source>
</evidence>
<comment type="similarity">
    <text evidence="1 7">Belongs to the thioredoxin family.</text>
</comment>
<dbReference type="InterPro" id="IPR017937">
    <property type="entry name" value="Thioredoxin_CS"/>
</dbReference>
<dbReference type="GO" id="GO:0005829">
    <property type="term" value="C:cytosol"/>
    <property type="evidence" value="ECO:0007669"/>
    <property type="project" value="TreeGrafter"/>
</dbReference>
<name>A0A226C116_9FIRM</name>
<keyword evidence="6 9" id="KW-0676">Redox-active center</keyword>
<dbReference type="InterPro" id="IPR005746">
    <property type="entry name" value="Thioredoxin"/>
</dbReference>
<dbReference type="InterPro" id="IPR036249">
    <property type="entry name" value="Thioredoxin-like_sf"/>
</dbReference>
<dbReference type="GO" id="GO:0045454">
    <property type="term" value="P:cell redox homeostasis"/>
    <property type="evidence" value="ECO:0007669"/>
    <property type="project" value="TreeGrafter"/>
</dbReference>
<feature type="domain" description="Thioredoxin" evidence="10">
    <location>
        <begin position="1"/>
        <end position="105"/>
    </location>
</feature>
<accession>A0A226C116</accession>
<evidence type="ECO:0000256" key="4">
    <source>
        <dbReference type="ARBA" id="ARBA00022982"/>
    </source>
</evidence>
<evidence type="ECO:0000256" key="6">
    <source>
        <dbReference type="ARBA" id="ARBA00023284"/>
    </source>
</evidence>
<reference evidence="11 12" key="1">
    <citation type="submission" date="2017-06" db="EMBL/GenBank/DDBJ databases">
        <title>Draft Genome Sequence of Natranaerobius trueperi halophilic, alkalithermophilic bacteria from soda lakes.</title>
        <authorList>
            <person name="Zhao B."/>
        </authorList>
    </citation>
    <scope>NUCLEOTIDE SEQUENCE [LARGE SCALE GENOMIC DNA]</scope>
    <source>
        <strain evidence="11 12">DSM 18760</strain>
    </source>
</reference>
<dbReference type="GO" id="GO:0015035">
    <property type="term" value="F:protein-disulfide reductase activity"/>
    <property type="evidence" value="ECO:0007669"/>
    <property type="project" value="InterPro"/>
</dbReference>
<evidence type="ECO:0000256" key="2">
    <source>
        <dbReference type="ARBA" id="ARBA00020570"/>
    </source>
</evidence>
<dbReference type="InterPro" id="IPR013766">
    <property type="entry name" value="Thioredoxin_domain"/>
</dbReference>
<dbReference type="RefSeq" id="WP_089022526.1">
    <property type="nucleotide sequence ID" value="NZ_NIQC01000002.1"/>
</dbReference>
<dbReference type="PROSITE" id="PS00194">
    <property type="entry name" value="THIOREDOXIN_1"/>
    <property type="match status" value="1"/>
</dbReference>
<evidence type="ECO:0000256" key="1">
    <source>
        <dbReference type="ARBA" id="ARBA00008987"/>
    </source>
</evidence>
<keyword evidence="12" id="KW-1185">Reference proteome</keyword>
<dbReference type="PANTHER" id="PTHR45663">
    <property type="entry name" value="GEO12009P1"/>
    <property type="match status" value="1"/>
</dbReference>
<feature type="active site" description="Nucleophile" evidence="8">
    <location>
        <position position="32"/>
    </location>
</feature>
<evidence type="ECO:0000256" key="5">
    <source>
        <dbReference type="ARBA" id="ARBA00023157"/>
    </source>
</evidence>
<feature type="site" description="Deprotonates C-terminal active site Cys" evidence="8">
    <location>
        <position position="23"/>
    </location>
</feature>
<keyword evidence="3" id="KW-0813">Transport</keyword>
<protein>
    <recommendedName>
        <fullName evidence="2 7">Thioredoxin</fullName>
    </recommendedName>
</protein>
<sequence>MLELTKDNFEQEVLNAEGLVLVDFYTPTCAPCKAILPEIEELAEKYGDKVKFCKLDISKARRLAIKQKVMGVPAFNIYKDGEKQKTLAGDDLKAEDVEEALKAFI</sequence>
<dbReference type="SUPFAM" id="SSF52833">
    <property type="entry name" value="Thioredoxin-like"/>
    <property type="match status" value="1"/>
</dbReference>
<dbReference type="CDD" id="cd02947">
    <property type="entry name" value="TRX_family"/>
    <property type="match status" value="1"/>
</dbReference>
<keyword evidence="5 9" id="KW-1015">Disulfide bond</keyword>
<keyword evidence="4" id="KW-0249">Electron transport</keyword>
<evidence type="ECO:0000313" key="11">
    <source>
        <dbReference type="EMBL" id="OWZ84722.1"/>
    </source>
</evidence>
<evidence type="ECO:0000313" key="12">
    <source>
        <dbReference type="Proteomes" id="UP000214588"/>
    </source>
</evidence>
<feature type="disulfide bond" description="Redox-active" evidence="9">
    <location>
        <begin position="29"/>
        <end position="32"/>
    </location>
</feature>
<feature type="site" description="Contributes to redox potential value" evidence="8">
    <location>
        <position position="31"/>
    </location>
</feature>
<evidence type="ECO:0000256" key="9">
    <source>
        <dbReference type="PIRSR" id="PIRSR000077-4"/>
    </source>
</evidence>
<gene>
    <name evidence="11" type="ORF">CDO51_01475</name>
</gene>
<comment type="caution">
    <text evidence="11">The sequence shown here is derived from an EMBL/GenBank/DDBJ whole genome shotgun (WGS) entry which is preliminary data.</text>
</comment>
<dbReference type="Gene3D" id="3.40.30.10">
    <property type="entry name" value="Glutaredoxin"/>
    <property type="match status" value="1"/>
</dbReference>